<comment type="caution">
    <text evidence="6">The sequence shown here is derived from an EMBL/GenBank/DDBJ whole genome shotgun (WGS) entry which is preliminary data.</text>
</comment>
<dbReference type="SUPFAM" id="SSF46785">
    <property type="entry name" value="Winged helix' DNA-binding domain"/>
    <property type="match status" value="1"/>
</dbReference>
<dbReference type="InterPro" id="IPR000847">
    <property type="entry name" value="LysR_HTH_N"/>
</dbReference>
<proteinExistence type="inferred from homology"/>
<dbReference type="InterPro" id="IPR036388">
    <property type="entry name" value="WH-like_DNA-bd_sf"/>
</dbReference>
<name>A0A0P6VTP4_9HYPH</name>
<dbReference type="Proteomes" id="UP000048984">
    <property type="component" value="Unassembled WGS sequence"/>
</dbReference>
<dbReference type="PROSITE" id="PS50931">
    <property type="entry name" value="HTH_LYSR"/>
    <property type="match status" value="1"/>
</dbReference>
<dbReference type="RefSeq" id="WP_054360448.1">
    <property type="nucleotide sequence ID" value="NZ_LJYW01000001.1"/>
</dbReference>
<evidence type="ECO:0000256" key="2">
    <source>
        <dbReference type="ARBA" id="ARBA00023015"/>
    </source>
</evidence>
<keyword evidence="3" id="KW-0238">DNA-binding</keyword>
<feature type="domain" description="HTH lysR-type" evidence="5">
    <location>
        <begin position="1"/>
        <end position="58"/>
    </location>
</feature>
<dbReference type="Pfam" id="PF00126">
    <property type="entry name" value="HTH_1"/>
    <property type="match status" value="1"/>
</dbReference>
<dbReference type="STRING" id="665126.ABB55_20380"/>
<reference evidence="6 7" key="2">
    <citation type="submission" date="2015-10" db="EMBL/GenBank/DDBJ databases">
        <title>Draft Genome Sequence of Prosthecomicrobium hirschii ATCC 27832.</title>
        <authorList>
            <person name="Daniel J."/>
            <person name="Givan S.A."/>
            <person name="Brun Y.V."/>
            <person name="Brown P.J."/>
        </authorList>
    </citation>
    <scope>NUCLEOTIDE SEQUENCE [LARGE SCALE GENOMIC DNA]</scope>
    <source>
        <strain evidence="6 7">16</strain>
    </source>
</reference>
<dbReference type="InterPro" id="IPR058163">
    <property type="entry name" value="LysR-type_TF_proteobact-type"/>
</dbReference>
<dbReference type="Pfam" id="PF03466">
    <property type="entry name" value="LysR_substrate"/>
    <property type="match status" value="1"/>
</dbReference>
<keyword evidence="2" id="KW-0805">Transcription regulation</keyword>
<organism evidence="6 7">
    <name type="scientific">Prosthecodimorpha hirschii</name>
    <dbReference type="NCBI Taxonomy" id="665126"/>
    <lineage>
        <taxon>Bacteria</taxon>
        <taxon>Pseudomonadati</taxon>
        <taxon>Pseudomonadota</taxon>
        <taxon>Alphaproteobacteria</taxon>
        <taxon>Hyphomicrobiales</taxon>
        <taxon>Ancalomicrobiaceae</taxon>
        <taxon>Prosthecodimorpha</taxon>
    </lineage>
</organism>
<dbReference type="InterPro" id="IPR005119">
    <property type="entry name" value="LysR_subst-bd"/>
</dbReference>
<dbReference type="PANTHER" id="PTHR30537:SF3">
    <property type="entry name" value="TRANSCRIPTIONAL REGULATORY PROTEIN"/>
    <property type="match status" value="1"/>
</dbReference>
<dbReference type="Gene3D" id="1.10.10.10">
    <property type="entry name" value="Winged helix-like DNA-binding domain superfamily/Winged helix DNA-binding domain"/>
    <property type="match status" value="1"/>
</dbReference>
<gene>
    <name evidence="6" type="ORF">ABB55_20380</name>
</gene>
<evidence type="ECO:0000313" key="6">
    <source>
        <dbReference type="EMBL" id="KPL54280.1"/>
    </source>
</evidence>
<keyword evidence="7" id="KW-1185">Reference proteome</keyword>
<evidence type="ECO:0000259" key="5">
    <source>
        <dbReference type="PROSITE" id="PS50931"/>
    </source>
</evidence>
<evidence type="ECO:0000313" key="7">
    <source>
        <dbReference type="Proteomes" id="UP000048984"/>
    </source>
</evidence>
<dbReference type="AlphaFoldDB" id="A0A0P6VTP4"/>
<evidence type="ECO:0000256" key="3">
    <source>
        <dbReference type="ARBA" id="ARBA00023125"/>
    </source>
</evidence>
<dbReference type="GO" id="GO:0006351">
    <property type="term" value="P:DNA-templated transcription"/>
    <property type="evidence" value="ECO:0007669"/>
    <property type="project" value="TreeGrafter"/>
</dbReference>
<keyword evidence="4" id="KW-0804">Transcription</keyword>
<protein>
    <submittedName>
        <fullName evidence="6">LysR family transcriptional regulator</fullName>
    </submittedName>
</protein>
<dbReference type="SUPFAM" id="SSF53850">
    <property type="entry name" value="Periplasmic binding protein-like II"/>
    <property type="match status" value="1"/>
</dbReference>
<reference evidence="6 7" key="1">
    <citation type="submission" date="2015-09" db="EMBL/GenBank/DDBJ databases">
        <authorList>
            <person name="Jackson K.R."/>
            <person name="Lunt B.L."/>
            <person name="Fisher J.N.B."/>
            <person name="Gardner A.V."/>
            <person name="Bailey M.E."/>
            <person name="Deus L.M."/>
            <person name="Earl A.S."/>
            <person name="Gibby P.D."/>
            <person name="Hartmann K.A."/>
            <person name="Liu J.E."/>
            <person name="Manci A.M."/>
            <person name="Nielsen D.A."/>
            <person name="Solomon M.B."/>
            <person name="Breakwell D.P."/>
            <person name="Burnett S.H."/>
            <person name="Grose J.H."/>
        </authorList>
    </citation>
    <scope>NUCLEOTIDE SEQUENCE [LARGE SCALE GENOMIC DNA]</scope>
    <source>
        <strain evidence="6 7">16</strain>
    </source>
</reference>
<dbReference type="GO" id="GO:0003700">
    <property type="term" value="F:DNA-binding transcription factor activity"/>
    <property type="evidence" value="ECO:0007669"/>
    <property type="project" value="InterPro"/>
</dbReference>
<accession>A0A0P6VTP4</accession>
<evidence type="ECO:0000256" key="4">
    <source>
        <dbReference type="ARBA" id="ARBA00023163"/>
    </source>
</evidence>
<sequence length="287" mass="30306">MDWDDLRHFAALAEAGSLSAAARRLGIEHATVARRILSLERTLAVPLVDRRGRRWTLTEAGLRLAAIAARMEGEAQAARRLAEATRTDLQGTVTVSAPPALAAAILAAPLVGLQARHPGLTIRIVGEARTASLDRGEADVAIRLTRPESGDLTITRLGRIGFRLYASPGYLAACLPAEWRFIGYDGTPAPPPQQAALEAFAAGRPMAFMASSLEIQQAAARAGGGIAVLPDFLGRADAGLIAVPPDRPIIEREVWFVAHSDLMRSGPVRAVLACLRAAPALFAAVPG</sequence>
<comment type="similarity">
    <text evidence="1">Belongs to the LysR transcriptional regulatory family.</text>
</comment>
<dbReference type="EMBL" id="LJYW01000001">
    <property type="protein sequence ID" value="KPL54280.1"/>
    <property type="molecule type" value="Genomic_DNA"/>
</dbReference>
<dbReference type="InterPro" id="IPR036390">
    <property type="entry name" value="WH_DNA-bd_sf"/>
</dbReference>
<dbReference type="PANTHER" id="PTHR30537">
    <property type="entry name" value="HTH-TYPE TRANSCRIPTIONAL REGULATOR"/>
    <property type="match status" value="1"/>
</dbReference>
<dbReference type="GO" id="GO:0043565">
    <property type="term" value="F:sequence-specific DNA binding"/>
    <property type="evidence" value="ECO:0007669"/>
    <property type="project" value="TreeGrafter"/>
</dbReference>
<dbReference type="Gene3D" id="3.40.190.290">
    <property type="match status" value="1"/>
</dbReference>
<evidence type="ECO:0000256" key="1">
    <source>
        <dbReference type="ARBA" id="ARBA00009437"/>
    </source>
</evidence>